<feature type="domain" description="AMP-dependent synthetase/ligase" evidence="1">
    <location>
        <begin position="13"/>
        <end position="366"/>
    </location>
</feature>
<dbReference type="PANTHER" id="PTHR43767">
    <property type="entry name" value="LONG-CHAIN-FATTY-ACID--COA LIGASE"/>
    <property type="match status" value="1"/>
</dbReference>
<sequence length="508" mass="56108">MEKTGLTVISLLERAKSLFPDQVVVSGGKRVSYEEIYRDVERISGALQTLGVKKGDIIGVAEWNTLRFVELLYAASMTGAVIYPVNVRLPAEQAVYTLHHSGCGFLFASSDFEPLAAKSGLPPQRRIMLDDQSGTNYQTLLSGKEGFGARIHEDDLYSMLYTSGTTGTPKGVLYTNRKVVLGAMSIVHQLGLFRAQAKLQSDDVIMPLIPFFHLWAWGSAFHAAYLGCKYVLGGRFSAEAAVDTIIREGVTWINAVPTMVHELMRSTRAEELRGLKILVGGSPLPKSLSTQMEKMGVKYSMIYGGTDMLAAAIRLETSKGGETKTSLHPVPFVEMRVVKMDGTSATRSGEMGELYIRAPWLPDGYYKDKENTSASFTSDGWFRTGDIARLEEDHGIQILDRLKDVIKSGGEWIPTSTVESIISEVEGVDTVAVIGKQNPKWGERPIAVVKAHGNNTAERIKQHLDEQVQKGRIAKWWVPDEIIFVDEIPLTSVGKIDKKTLKEKYTQS</sequence>
<evidence type="ECO:0000259" key="1">
    <source>
        <dbReference type="Pfam" id="PF00501"/>
    </source>
</evidence>
<dbReference type="GO" id="GO:0016877">
    <property type="term" value="F:ligase activity, forming carbon-sulfur bonds"/>
    <property type="evidence" value="ECO:0007669"/>
    <property type="project" value="UniProtKB-ARBA"/>
</dbReference>
<dbReference type="InterPro" id="IPR042099">
    <property type="entry name" value="ANL_N_sf"/>
</dbReference>
<dbReference type="InterPro" id="IPR025110">
    <property type="entry name" value="AMP-bd_C"/>
</dbReference>
<evidence type="ECO:0000259" key="2">
    <source>
        <dbReference type="Pfam" id="PF13193"/>
    </source>
</evidence>
<gene>
    <name evidence="3" type="ORF">B9Q03_06835</name>
</gene>
<dbReference type="EMBL" id="NEXE01000060">
    <property type="protein sequence ID" value="PSN90438.1"/>
    <property type="molecule type" value="Genomic_DNA"/>
</dbReference>
<dbReference type="InterPro" id="IPR045851">
    <property type="entry name" value="AMP-bd_C_sf"/>
</dbReference>
<organism evidence="3 4">
    <name type="scientific">Candidatus Marsarchaeota G2 archaeon OSP_D</name>
    <dbReference type="NCBI Taxonomy" id="1978157"/>
    <lineage>
        <taxon>Archaea</taxon>
        <taxon>Candidatus Marsarchaeota</taxon>
        <taxon>Candidatus Marsarchaeota group 2</taxon>
    </lineage>
</organism>
<evidence type="ECO:0008006" key="5">
    <source>
        <dbReference type="Google" id="ProtNLM"/>
    </source>
</evidence>
<proteinExistence type="predicted"/>
<dbReference type="Pfam" id="PF13193">
    <property type="entry name" value="AMP-binding_C"/>
    <property type="match status" value="1"/>
</dbReference>
<dbReference type="AlphaFoldDB" id="A0A2R6AVR9"/>
<dbReference type="InterPro" id="IPR050237">
    <property type="entry name" value="ATP-dep_AMP-bd_enzyme"/>
</dbReference>
<feature type="domain" description="AMP-binding enzyme C-terminal" evidence="2">
    <location>
        <begin position="418"/>
        <end position="495"/>
    </location>
</feature>
<accession>A0A2R6AVR9</accession>
<dbReference type="Gene3D" id="3.40.50.12780">
    <property type="entry name" value="N-terminal domain of ligase-like"/>
    <property type="match status" value="1"/>
</dbReference>
<protein>
    <recommendedName>
        <fullName evidence="5">AMP-dependent synthetase</fullName>
    </recommendedName>
</protein>
<reference evidence="3 4" key="1">
    <citation type="submission" date="2017-04" db="EMBL/GenBank/DDBJ databases">
        <title>Novel microbial lineages endemic to geothermal iron-oxide mats fill important gaps in the evolutionary history of Archaea.</title>
        <authorList>
            <person name="Jay Z.J."/>
            <person name="Beam J.P."/>
            <person name="Dlakic M."/>
            <person name="Rusch D.B."/>
            <person name="Kozubal M.A."/>
            <person name="Inskeep W.P."/>
        </authorList>
    </citation>
    <scope>NUCLEOTIDE SEQUENCE [LARGE SCALE GENOMIC DNA]</scope>
    <source>
        <strain evidence="3">OSP_D</strain>
    </source>
</reference>
<dbReference type="PANTHER" id="PTHR43767:SF11">
    <property type="entry name" value="MEDIUM-CHAIN-FATTY-ACID--COA LIGASE"/>
    <property type="match status" value="1"/>
</dbReference>
<name>A0A2R6AVR9_9ARCH</name>
<dbReference type="SUPFAM" id="SSF56801">
    <property type="entry name" value="Acetyl-CoA synthetase-like"/>
    <property type="match status" value="1"/>
</dbReference>
<dbReference type="InterPro" id="IPR000873">
    <property type="entry name" value="AMP-dep_synth/lig_dom"/>
</dbReference>
<dbReference type="Gene3D" id="3.30.300.30">
    <property type="match status" value="1"/>
</dbReference>
<dbReference type="InterPro" id="IPR020845">
    <property type="entry name" value="AMP-binding_CS"/>
</dbReference>
<comment type="caution">
    <text evidence="3">The sequence shown here is derived from an EMBL/GenBank/DDBJ whole genome shotgun (WGS) entry which is preliminary data.</text>
</comment>
<dbReference type="Pfam" id="PF00501">
    <property type="entry name" value="AMP-binding"/>
    <property type="match status" value="1"/>
</dbReference>
<evidence type="ECO:0000313" key="3">
    <source>
        <dbReference type="EMBL" id="PSN90438.1"/>
    </source>
</evidence>
<dbReference type="PROSITE" id="PS00455">
    <property type="entry name" value="AMP_BINDING"/>
    <property type="match status" value="1"/>
</dbReference>
<evidence type="ECO:0000313" key="4">
    <source>
        <dbReference type="Proteomes" id="UP000240322"/>
    </source>
</evidence>
<dbReference type="Proteomes" id="UP000240322">
    <property type="component" value="Unassembled WGS sequence"/>
</dbReference>